<protein>
    <submittedName>
        <fullName evidence="1">Uncharacterized protein</fullName>
    </submittedName>
</protein>
<keyword evidence="2" id="KW-1185">Reference proteome</keyword>
<sequence>MPEMAAGLADHGAQLEVDGLEMRIDTAAAFRGQGVDELIAPHITIGLRLDHSSFIDRP</sequence>
<proteinExistence type="predicted"/>
<dbReference type="Proteomes" id="UP001431010">
    <property type="component" value="Chromosome"/>
</dbReference>
<dbReference type="RefSeq" id="WP_231319463.1">
    <property type="nucleotide sequence ID" value="NZ_CP088156.1"/>
</dbReference>
<dbReference type="EMBL" id="CP088156">
    <property type="protein sequence ID" value="UFZ03443.1"/>
    <property type="molecule type" value="Genomic_DNA"/>
</dbReference>
<organism evidence="1 2">
    <name type="scientific">Bradyrhizobium ontarionense</name>
    <dbReference type="NCBI Taxonomy" id="2898149"/>
    <lineage>
        <taxon>Bacteria</taxon>
        <taxon>Pseudomonadati</taxon>
        <taxon>Pseudomonadota</taxon>
        <taxon>Alphaproteobacteria</taxon>
        <taxon>Hyphomicrobiales</taxon>
        <taxon>Nitrobacteraceae</taxon>
        <taxon>Bradyrhizobium</taxon>
    </lineage>
</organism>
<evidence type="ECO:0000313" key="1">
    <source>
        <dbReference type="EMBL" id="UFZ03443.1"/>
    </source>
</evidence>
<gene>
    <name evidence="1" type="ORF">LQG66_30140</name>
</gene>
<accession>A0ABY3R812</accession>
<reference evidence="1" key="1">
    <citation type="journal article" date="2024" name="Antonie Van Leeuwenhoek">
        <title>Bradyrhizobium ontarionense sp. nov., a novel bacterial symbiont isolated from Aeschynomene indica (Indian jointvetch), harbours photosynthesis, nitrogen fixation and nitrous oxide (N2O) reductase genes.</title>
        <authorList>
            <person name="Bromfield E.S.P."/>
            <person name="Cloutier S."/>
        </authorList>
    </citation>
    <scope>NUCLEOTIDE SEQUENCE</scope>
    <source>
        <strain evidence="1">A19</strain>
    </source>
</reference>
<name>A0ABY3R812_9BRAD</name>
<evidence type="ECO:0000313" key="2">
    <source>
        <dbReference type="Proteomes" id="UP001431010"/>
    </source>
</evidence>